<comment type="similarity">
    <text evidence="7">Belongs to the ABC-4 integral membrane protein family.</text>
</comment>
<evidence type="ECO:0000259" key="11">
    <source>
        <dbReference type="Pfam" id="PF12704"/>
    </source>
</evidence>
<dbReference type="EMBL" id="JBEZUR010000003">
    <property type="protein sequence ID" value="MEU3553265.1"/>
    <property type="molecule type" value="Genomic_DNA"/>
</dbReference>
<evidence type="ECO:0000313" key="12">
    <source>
        <dbReference type="EMBL" id="MEU3553265.1"/>
    </source>
</evidence>
<dbReference type="RefSeq" id="WP_108952739.1">
    <property type="nucleotide sequence ID" value="NZ_BEVZ01000002.1"/>
</dbReference>
<keyword evidence="6 9" id="KW-0472">Membrane</keyword>
<feature type="transmembrane region" description="Helical" evidence="9">
    <location>
        <begin position="311"/>
        <end position="330"/>
    </location>
</feature>
<accession>A0ABV2YC13</accession>
<keyword evidence="3" id="KW-1003">Cell membrane</keyword>
<dbReference type="InterPro" id="IPR025857">
    <property type="entry name" value="MacB_PCD"/>
</dbReference>
<feature type="region of interest" description="Disordered" evidence="8">
    <location>
        <begin position="184"/>
        <end position="255"/>
    </location>
</feature>
<sequence length="428" mass="42287">MFVAWRDLRFAKGRFALMGTVIVLITLLVGLLSGLTAGLGRQNTSAITGLPADRIAFQDSGGGLDVSYSDSTVTEEQWRRWARTPGVRWAEPLGITTTRATAGDRSAAVSAFGVRAGSRLAPHGGQLDERSVVLSGTAADDLGVRPGGTLTLAGQRLTVAAVEGDASFSHTPVVWTSLDVWARTAPHPGTGPGTGPGPAAGTGPGEGTGTGTGTGPGEGTETGPGEGTETGTSDGLGDGTGSGSGDGTDFGTGTGPAAARTATVIALNTGPGVDTAAADRAAGTRTLAKDDSLSAIGSYTSENGSLQLMRGFLFAISALVVGAFFTVWTIQRSGDVAVLKALGASTAVLLKDALGQAVVLLAGGTLIGTGLAAALGALVSGTAVPFLLTPATVLLPAAVTILLGAAGAALSVRRVTSVDPLTALGSAR</sequence>
<proteinExistence type="inferred from homology"/>
<evidence type="ECO:0000256" key="9">
    <source>
        <dbReference type="SAM" id="Phobius"/>
    </source>
</evidence>
<reference evidence="12 13" key="1">
    <citation type="submission" date="2024-06" db="EMBL/GenBank/DDBJ databases">
        <title>The Natural Products Discovery Center: Release of the First 8490 Sequenced Strains for Exploring Actinobacteria Biosynthetic Diversity.</title>
        <authorList>
            <person name="Kalkreuter E."/>
            <person name="Kautsar S.A."/>
            <person name="Yang D."/>
            <person name="Bader C.D."/>
            <person name="Teijaro C.N."/>
            <person name="Fluegel L."/>
            <person name="Davis C.M."/>
            <person name="Simpson J.R."/>
            <person name="Lauterbach L."/>
            <person name="Steele A.D."/>
            <person name="Gui C."/>
            <person name="Meng S."/>
            <person name="Li G."/>
            <person name="Viehrig K."/>
            <person name="Ye F."/>
            <person name="Su P."/>
            <person name="Kiefer A.F."/>
            <person name="Nichols A."/>
            <person name="Cepeda A.J."/>
            <person name="Yan W."/>
            <person name="Fan B."/>
            <person name="Jiang Y."/>
            <person name="Adhikari A."/>
            <person name="Zheng C.-J."/>
            <person name="Schuster L."/>
            <person name="Cowan T.M."/>
            <person name="Smanski M.J."/>
            <person name="Chevrette M.G."/>
            <person name="De Carvalho L.P.S."/>
            <person name="Shen B."/>
        </authorList>
    </citation>
    <scope>NUCLEOTIDE SEQUENCE [LARGE SCALE GENOMIC DNA]</scope>
    <source>
        <strain evidence="12 13">NPDC038104</strain>
    </source>
</reference>
<evidence type="ECO:0000256" key="5">
    <source>
        <dbReference type="ARBA" id="ARBA00022989"/>
    </source>
</evidence>
<organism evidence="12 13">
    <name type="scientific">Streptomyces fragilis</name>
    <dbReference type="NCBI Taxonomy" id="67301"/>
    <lineage>
        <taxon>Bacteria</taxon>
        <taxon>Bacillati</taxon>
        <taxon>Actinomycetota</taxon>
        <taxon>Actinomycetes</taxon>
        <taxon>Kitasatosporales</taxon>
        <taxon>Streptomycetaceae</taxon>
        <taxon>Streptomyces</taxon>
    </lineage>
</organism>
<evidence type="ECO:0000256" key="4">
    <source>
        <dbReference type="ARBA" id="ARBA00022692"/>
    </source>
</evidence>
<feature type="transmembrane region" description="Helical" evidence="9">
    <location>
        <begin position="393"/>
        <end position="412"/>
    </location>
</feature>
<gene>
    <name evidence="12" type="ORF">AB0E65_03340</name>
</gene>
<feature type="domain" description="MacB-like periplasmic core" evidence="11">
    <location>
        <begin position="22"/>
        <end position="183"/>
    </location>
</feature>
<keyword evidence="4 9" id="KW-0812">Transmembrane</keyword>
<keyword evidence="5 9" id="KW-1133">Transmembrane helix</keyword>
<feature type="compositionally biased region" description="Gly residues" evidence="8">
    <location>
        <begin position="190"/>
        <end position="254"/>
    </location>
</feature>
<evidence type="ECO:0000256" key="6">
    <source>
        <dbReference type="ARBA" id="ARBA00023136"/>
    </source>
</evidence>
<comment type="subcellular location">
    <subcellularLocation>
        <location evidence="1">Cell membrane</location>
        <topology evidence="1">Multi-pass membrane protein</topology>
    </subcellularLocation>
</comment>
<keyword evidence="2" id="KW-0813">Transport</keyword>
<evidence type="ECO:0000256" key="7">
    <source>
        <dbReference type="ARBA" id="ARBA00038076"/>
    </source>
</evidence>
<feature type="domain" description="ABC3 transporter permease C-terminal" evidence="10">
    <location>
        <begin position="312"/>
        <end position="419"/>
    </location>
</feature>
<feature type="transmembrane region" description="Helical" evidence="9">
    <location>
        <begin position="366"/>
        <end position="387"/>
    </location>
</feature>
<evidence type="ECO:0000313" key="13">
    <source>
        <dbReference type="Proteomes" id="UP001550850"/>
    </source>
</evidence>
<dbReference type="InterPro" id="IPR003838">
    <property type="entry name" value="ABC3_permease_C"/>
</dbReference>
<dbReference type="InterPro" id="IPR051125">
    <property type="entry name" value="ABC-4/HrtB_transporter"/>
</dbReference>
<evidence type="ECO:0000259" key="10">
    <source>
        <dbReference type="Pfam" id="PF02687"/>
    </source>
</evidence>
<evidence type="ECO:0000256" key="3">
    <source>
        <dbReference type="ARBA" id="ARBA00022475"/>
    </source>
</evidence>
<dbReference type="Pfam" id="PF12704">
    <property type="entry name" value="MacB_PCD"/>
    <property type="match status" value="1"/>
</dbReference>
<protein>
    <submittedName>
        <fullName evidence="12">ABC transporter permease</fullName>
    </submittedName>
</protein>
<dbReference type="PANTHER" id="PTHR43738:SF1">
    <property type="entry name" value="HEMIN TRANSPORT SYSTEM PERMEASE PROTEIN HRTB-RELATED"/>
    <property type="match status" value="1"/>
</dbReference>
<evidence type="ECO:0000256" key="2">
    <source>
        <dbReference type="ARBA" id="ARBA00022448"/>
    </source>
</evidence>
<evidence type="ECO:0000256" key="1">
    <source>
        <dbReference type="ARBA" id="ARBA00004651"/>
    </source>
</evidence>
<evidence type="ECO:0000256" key="8">
    <source>
        <dbReference type="SAM" id="MobiDB-lite"/>
    </source>
</evidence>
<dbReference type="PANTHER" id="PTHR43738">
    <property type="entry name" value="ABC TRANSPORTER, MEMBRANE PROTEIN"/>
    <property type="match status" value="1"/>
</dbReference>
<dbReference type="Pfam" id="PF02687">
    <property type="entry name" value="FtsX"/>
    <property type="match status" value="1"/>
</dbReference>
<feature type="transmembrane region" description="Helical" evidence="9">
    <location>
        <begin position="15"/>
        <end position="35"/>
    </location>
</feature>
<comment type="caution">
    <text evidence="12">The sequence shown here is derived from an EMBL/GenBank/DDBJ whole genome shotgun (WGS) entry which is preliminary data.</text>
</comment>
<dbReference type="Proteomes" id="UP001550850">
    <property type="component" value="Unassembled WGS sequence"/>
</dbReference>
<name>A0ABV2YC13_9ACTN</name>
<keyword evidence="13" id="KW-1185">Reference proteome</keyword>